<dbReference type="InterPro" id="IPR001789">
    <property type="entry name" value="Sig_transdc_resp-reg_receiver"/>
</dbReference>
<dbReference type="SMART" id="SM00448">
    <property type="entry name" value="REC"/>
    <property type="match status" value="1"/>
</dbReference>
<evidence type="ECO:0000256" key="2">
    <source>
        <dbReference type="PROSITE-ProRule" id="PRU00169"/>
    </source>
</evidence>
<gene>
    <name evidence="4" type="ORF">BDD14_5547</name>
</gene>
<accession>A0A4Q7YDS6</accession>
<dbReference type="PANTHER" id="PTHR44591">
    <property type="entry name" value="STRESS RESPONSE REGULATOR PROTEIN 1"/>
    <property type="match status" value="1"/>
</dbReference>
<dbReference type="SUPFAM" id="SSF52172">
    <property type="entry name" value="CheY-like"/>
    <property type="match status" value="1"/>
</dbReference>
<dbReference type="AlphaFoldDB" id="A0A4Q7YDS6"/>
<name>A0A4Q7YDS6_9BACT</name>
<dbReference type="InterPro" id="IPR050595">
    <property type="entry name" value="Bact_response_regulator"/>
</dbReference>
<dbReference type="Gene3D" id="3.40.50.2300">
    <property type="match status" value="1"/>
</dbReference>
<feature type="domain" description="Response regulatory" evidence="3">
    <location>
        <begin position="23"/>
        <end position="134"/>
    </location>
</feature>
<evidence type="ECO:0000313" key="4">
    <source>
        <dbReference type="EMBL" id="RZU35492.1"/>
    </source>
</evidence>
<evidence type="ECO:0000313" key="5">
    <source>
        <dbReference type="Proteomes" id="UP000292958"/>
    </source>
</evidence>
<dbReference type="PROSITE" id="PS50110">
    <property type="entry name" value="RESPONSE_REGULATORY"/>
    <property type="match status" value="1"/>
</dbReference>
<feature type="modified residue" description="4-aspartylphosphate" evidence="2">
    <location>
        <position position="71"/>
    </location>
</feature>
<dbReference type="CDD" id="cd00156">
    <property type="entry name" value="REC"/>
    <property type="match status" value="1"/>
</dbReference>
<dbReference type="OrthoDB" id="122172at2"/>
<evidence type="ECO:0000259" key="3">
    <source>
        <dbReference type="PROSITE" id="PS50110"/>
    </source>
</evidence>
<dbReference type="RefSeq" id="WP_130423779.1">
    <property type="nucleotide sequence ID" value="NZ_SHKW01000002.1"/>
</dbReference>
<keyword evidence="5" id="KW-1185">Reference proteome</keyword>
<dbReference type="InterPro" id="IPR011006">
    <property type="entry name" value="CheY-like_superfamily"/>
</dbReference>
<dbReference type="Proteomes" id="UP000292958">
    <property type="component" value="Unassembled WGS sequence"/>
</dbReference>
<dbReference type="PANTHER" id="PTHR44591:SF3">
    <property type="entry name" value="RESPONSE REGULATORY DOMAIN-CONTAINING PROTEIN"/>
    <property type="match status" value="1"/>
</dbReference>
<organism evidence="4 5">
    <name type="scientific">Edaphobacter modestus</name>
    <dbReference type="NCBI Taxonomy" id="388466"/>
    <lineage>
        <taxon>Bacteria</taxon>
        <taxon>Pseudomonadati</taxon>
        <taxon>Acidobacteriota</taxon>
        <taxon>Terriglobia</taxon>
        <taxon>Terriglobales</taxon>
        <taxon>Acidobacteriaceae</taxon>
        <taxon>Edaphobacter</taxon>
    </lineage>
</organism>
<comment type="caution">
    <text evidence="4">The sequence shown here is derived from an EMBL/GenBank/DDBJ whole genome shotgun (WGS) entry which is preliminary data.</text>
</comment>
<dbReference type="EMBL" id="SHKW01000002">
    <property type="protein sequence ID" value="RZU35492.1"/>
    <property type="molecule type" value="Genomic_DNA"/>
</dbReference>
<sequence>MKDVTKSLSIFADPVQPSFAQKRILCVDDNVPELLLRGKILELQGYTVELLSCPMQVLRYDLSTVDLAVLDFDMPGMNGGDLLLRMRALHARFPILLLSGSVYAVSPDSRVLFSKCLDKGDPVRHLLDCIAGFLDPNEIPDFGS</sequence>
<dbReference type="GO" id="GO:0000160">
    <property type="term" value="P:phosphorelay signal transduction system"/>
    <property type="evidence" value="ECO:0007669"/>
    <property type="project" value="InterPro"/>
</dbReference>
<protein>
    <submittedName>
        <fullName evidence="4">Response regulator receiver domain-containing protein</fullName>
    </submittedName>
</protein>
<dbReference type="Pfam" id="PF00072">
    <property type="entry name" value="Response_reg"/>
    <property type="match status" value="1"/>
</dbReference>
<proteinExistence type="predicted"/>
<evidence type="ECO:0000256" key="1">
    <source>
        <dbReference type="ARBA" id="ARBA00022553"/>
    </source>
</evidence>
<keyword evidence="1 2" id="KW-0597">Phosphoprotein</keyword>
<reference evidence="4 5" key="1">
    <citation type="submission" date="2019-02" db="EMBL/GenBank/DDBJ databases">
        <title>Genomic Encyclopedia of Archaeal and Bacterial Type Strains, Phase II (KMG-II): from individual species to whole genera.</title>
        <authorList>
            <person name="Goeker M."/>
        </authorList>
    </citation>
    <scope>NUCLEOTIDE SEQUENCE [LARGE SCALE GENOMIC DNA]</scope>
    <source>
        <strain evidence="4 5">DSM 18101</strain>
    </source>
</reference>